<accession>A0ABN6XK37</accession>
<dbReference type="InterPro" id="IPR046609">
    <property type="entry name" value="DUF6668"/>
</dbReference>
<dbReference type="Proteomes" id="UP001321475">
    <property type="component" value="Plasmid pNBRC108565a"/>
</dbReference>
<geneLocation type="plasmid" evidence="1 2">
    <name>pNBRC108565a</name>
</geneLocation>
<keyword evidence="2" id="KW-1185">Reference proteome</keyword>
<organism evidence="1 2">
    <name type="scientific">Paraoerskovia sediminicola</name>
    <dbReference type="NCBI Taxonomy" id="1138587"/>
    <lineage>
        <taxon>Bacteria</taxon>
        <taxon>Bacillati</taxon>
        <taxon>Actinomycetota</taxon>
        <taxon>Actinomycetes</taxon>
        <taxon>Micrococcales</taxon>
        <taxon>Cellulomonadaceae</taxon>
        <taxon>Paraoerskovia</taxon>
    </lineage>
</organism>
<evidence type="ECO:0000313" key="2">
    <source>
        <dbReference type="Proteomes" id="UP001321475"/>
    </source>
</evidence>
<dbReference type="EMBL" id="AP027730">
    <property type="protein sequence ID" value="BDZ44010.1"/>
    <property type="molecule type" value="Genomic_DNA"/>
</dbReference>
<name>A0ABN6XK37_9CELL</name>
<protein>
    <submittedName>
        <fullName evidence="1">Uncharacterized protein</fullName>
    </submittedName>
</protein>
<evidence type="ECO:0000313" key="1">
    <source>
        <dbReference type="EMBL" id="BDZ44010.1"/>
    </source>
</evidence>
<dbReference type="RefSeq" id="WP_350227764.1">
    <property type="nucleotide sequence ID" value="NZ_AP027730.1"/>
</dbReference>
<dbReference type="Pfam" id="PF20373">
    <property type="entry name" value="DUF6668"/>
    <property type="match status" value="1"/>
</dbReference>
<sequence>MACLQLRVPVEGHPRRTFERRGLRAAQAAATQWAAGLVSNVELLGLAIVADAPGRLPRALRHQAQVIAGGVPRTWNVPWMESWRMGAPSLLEDSPREIRRLVDDLNGIL</sequence>
<proteinExistence type="predicted"/>
<gene>
    <name evidence="1" type="ORF">GCM10025865_33090</name>
</gene>
<keyword evidence="1" id="KW-0614">Plasmid</keyword>
<reference evidence="2" key="1">
    <citation type="journal article" date="2019" name="Int. J. Syst. Evol. Microbiol.">
        <title>The Global Catalogue of Microorganisms (GCM) 10K type strain sequencing project: providing services to taxonomists for standard genome sequencing and annotation.</title>
        <authorList>
            <consortium name="The Broad Institute Genomics Platform"/>
            <consortium name="The Broad Institute Genome Sequencing Center for Infectious Disease"/>
            <person name="Wu L."/>
            <person name="Ma J."/>
        </authorList>
    </citation>
    <scope>NUCLEOTIDE SEQUENCE [LARGE SCALE GENOMIC DNA]</scope>
    <source>
        <strain evidence="2">NBRC 108565</strain>
    </source>
</reference>